<dbReference type="AlphaFoldDB" id="J9C4R4"/>
<comment type="caution">
    <text evidence="1">The sequence shown here is derived from an EMBL/GenBank/DDBJ whole genome shotgun (WGS) entry which is preliminary data.</text>
</comment>
<dbReference type="EMBL" id="AMCI01006161">
    <property type="protein sequence ID" value="EJW94810.1"/>
    <property type="molecule type" value="Genomic_DNA"/>
</dbReference>
<reference evidence="1" key="1">
    <citation type="journal article" date="2012" name="PLoS ONE">
        <title>Gene sets for utilization of primary and secondary nutrition supplies in the distal gut of endangered iberian lynx.</title>
        <authorList>
            <person name="Alcaide M."/>
            <person name="Messina E."/>
            <person name="Richter M."/>
            <person name="Bargiela R."/>
            <person name="Peplies J."/>
            <person name="Huws S.A."/>
            <person name="Newbold C.J."/>
            <person name="Golyshin P.N."/>
            <person name="Simon M.A."/>
            <person name="Lopez G."/>
            <person name="Yakimov M.M."/>
            <person name="Ferrer M."/>
        </authorList>
    </citation>
    <scope>NUCLEOTIDE SEQUENCE</scope>
</reference>
<name>J9C4R4_9ZZZZ</name>
<evidence type="ECO:0000313" key="1">
    <source>
        <dbReference type="EMBL" id="EJW94810.1"/>
    </source>
</evidence>
<accession>J9C4R4</accession>
<proteinExistence type="predicted"/>
<feature type="non-terminal residue" evidence="1">
    <location>
        <position position="51"/>
    </location>
</feature>
<gene>
    <name evidence="1" type="ORF">EVA_17081</name>
</gene>
<organism evidence="1">
    <name type="scientific">gut metagenome</name>
    <dbReference type="NCBI Taxonomy" id="749906"/>
    <lineage>
        <taxon>unclassified sequences</taxon>
        <taxon>metagenomes</taxon>
        <taxon>organismal metagenomes</taxon>
    </lineage>
</organism>
<protein>
    <submittedName>
        <fullName evidence="1">Uncharacterized protein</fullName>
    </submittedName>
</protein>
<sequence length="51" mass="6034">MGAGKGKPVRPLQKNFLKNFSEKFWWFENKLLTLHPLSKSKSMAHKEEIFE</sequence>